<proteinExistence type="inferred from homology"/>
<protein>
    <recommendedName>
        <fullName evidence="9">Pyridoxine/pyridoxamine 5'-phosphate oxidase</fullName>
        <ecNumber evidence="9">1.4.3.5</ecNumber>
    </recommendedName>
    <alternativeName>
        <fullName evidence="9">PNP/PMP oxidase</fullName>
        <shortName evidence="9">PNPOx</shortName>
    </alternativeName>
    <alternativeName>
        <fullName evidence="9">Pyridoxal 5'-phosphate synthase</fullName>
    </alternativeName>
</protein>
<dbReference type="PANTHER" id="PTHR10851">
    <property type="entry name" value="PYRIDOXINE-5-PHOSPHATE OXIDASE"/>
    <property type="match status" value="1"/>
</dbReference>
<dbReference type="Pfam" id="PF10590">
    <property type="entry name" value="PNP_phzG_C"/>
    <property type="match status" value="1"/>
</dbReference>
<evidence type="ECO:0000256" key="4">
    <source>
        <dbReference type="ARBA" id="ARBA00011738"/>
    </source>
</evidence>
<dbReference type="PANTHER" id="PTHR10851:SF0">
    <property type="entry name" value="PYRIDOXINE-5'-PHOSPHATE OXIDASE"/>
    <property type="match status" value="1"/>
</dbReference>
<comment type="subunit">
    <text evidence="4 9">Homodimer.</text>
</comment>
<feature type="domain" description="Pyridoxamine 5'-phosphate oxidase N-terminal" evidence="12">
    <location>
        <begin position="39"/>
        <end position="160"/>
    </location>
</feature>
<keyword evidence="5 9" id="KW-0285">Flavoprotein</keyword>
<evidence type="ECO:0000256" key="9">
    <source>
        <dbReference type="HAMAP-Rule" id="MF_01629"/>
    </source>
</evidence>
<feature type="binding site" evidence="9 11">
    <location>
        <begin position="65"/>
        <end position="70"/>
    </location>
    <ligand>
        <name>FMN</name>
        <dbReference type="ChEBI" id="CHEBI:58210"/>
    </ligand>
</feature>
<dbReference type="PIRSF" id="PIRSF000190">
    <property type="entry name" value="Pyd_amn-ph_oxd"/>
    <property type="match status" value="1"/>
</dbReference>
<evidence type="ECO:0000256" key="5">
    <source>
        <dbReference type="ARBA" id="ARBA00022630"/>
    </source>
</evidence>
<dbReference type="OrthoDB" id="9780392at2"/>
<feature type="binding site" evidence="9 10">
    <location>
        <position position="127"/>
    </location>
    <ligand>
        <name>substrate</name>
    </ligand>
</feature>
<dbReference type="AlphaFoldDB" id="A0A2S7SX50"/>
<dbReference type="GO" id="GO:0004733">
    <property type="term" value="F:pyridoxamine phosphate oxidase activity"/>
    <property type="evidence" value="ECO:0007669"/>
    <property type="project" value="UniProtKB-UniRule"/>
</dbReference>
<keyword evidence="15" id="KW-1185">Reference proteome</keyword>
<feature type="binding site" evidence="9 11">
    <location>
        <position position="109"/>
    </location>
    <ligand>
        <name>FMN</name>
        <dbReference type="ChEBI" id="CHEBI:58210"/>
    </ligand>
</feature>
<feature type="binding site" evidence="9 11">
    <location>
        <position position="189"/>
    </location>
    <ligand>
        <name>FMN</name>
        <dbReference type="ChEBI" id="CHEBI:58210"/>
    </ligand>
</feature>
<dbReference type="SUPFAM" id="SSF50475">
    <property type="entry name" value="FMN-binding split barrel"/>
    <property type="match status" value="1"/>
</dbReference>
<evidence type="ECO:0000256" key="6">
    <source>
        <dbReference type="ARBA" id="ARBA00022643"/>
    </source>
</evidence>
<evidence type="ECO:0000259" key="12">
    <source>
        <dbReference type="Pfam" id="PF01243"/>
    </source>
</evidence>
<dbReference type="NCBIfam" id="TIGR00558">
    <property type="entry name" value="pdxH"/>
    <property type="match status" value="1"/>
</dbReference>
<keyword evidence="8 9" id="KW-0664">Pyridoxine biosynthesis</keyword>
<keyword evidence="6 9" id="KW-0288">FMN</keyword>
<dbReference type="InterPro" id="IPR011576">
    <property type="entry name" value="Pyridox_Oxase_N"/>
</dbReference>
<feature type="binding site" evidence="9 10">
    <location>
        <position position="131"/>
    </location>
    <ligand>
        <name>substrate</name>
    </ligand>
</feature>
<evidence type="ECO:0000256" key="3">
    <source>
        <dbReference type="ARBA" id="ARBA00007301"/>
    </source>
</evidence>
<comment type="catalytic activity">
    <reaction evidence="9">
        <text>pyridoxamine 5'-phosphate + O2 + H2O = pyridoxal 5'-phosphate + H2O2 + NH4(+)</text>
        <dbReference type="Rhea" id="RHEA:15817"/>
        <dbReference type="ChEBI" id="CHEBI:15377"/>
        <dbReference type="ChEBI" id="CHEBI:15379"/>
        <dbReference type="ChEBI" id="CHEBI:16240"/>
        <dbReference type="ChEBI" id="CHEBI:28938"/>
        <dbReference type="ChEBI" id="CHEBI:58451"/>
        <dbReference type="ChEBI" id="CHEBI:597326"/>
        <dbReference type="EC" id="1.4.3.5"/>
    </reaction>
</comment>
<feature type="binding site" evidence="10">
    <location>
        <begin position="12"/>
        <end position="15"/>
    </location>
    <ligand>
        <name>substrate</name>
    </ligand>
</feature>
<feature type="binding site" evidence="9 11">
    <location>
        <position position="199"/>
    </location>
    <ligand>
        <name>FMN</name>
        <dbReference type="ChEBI" id="CHEBI:58210"/>
    </ligand>
</feature>
<comment type="pathway">
    <text evidence="2 9">Cofactor metabolism; pyridoxal 5'-phosphate salvage; pyridoxal 5'-phosphate from pyridoxine 5'-phosphate: step 1/1.</text>
</comment>
<feature type="binding site" evidence="9 11">
    <location>
        <begin position="80"/>
        <end position="81"/>
    </location>
    <ligand>
        <name>FMN</name>
        <dbReference type="ChEBI" id="CHEBI:58210"/>
    </ligand>
</feature>
<dbReference type="GO" id="GO:0008615">
    <property type="term" value="P:pyridoxine biosynthetic process"/>
    <property type="evidence" value="ECO:0007669"/>
    <property type="project" value="UniProtKB-UniRule"/>
</dbReference>
<comment type="pathway">
    <text evidence="1 9">Cofactor metabolism; pyridoxal 5'-phosphate salvage; pyridoxal 5'-phosphate from pyridoxamine 5'-phosphate: step 1/1.</text>
</comment>
<comment type="function">
    <text evidence="9">Catalyzes the oxidation of either pyridoxine 5'-phosphate (PNP) or pyridoxamine 5'-phosphate (PMP) into pyridoxal 5'-phosphate (PLP).</text>
</comment>
<dbReference type="Proteomes" id="UP000239872">
    <property type="component" value="Unassembled WGS sequence"/>
</dbReference>
<evidence type="ECO:0000256" key="7">
    <source>
        <dbReference type="ARBA" id="ARBA00023002"/>
    </source>
</evidence>
<name>A0A2S7SX50_9BACT</name>
<comment type="catalytic activity">
    <reaction evidence="9">
        <text>pyridoxine 5'-phosphate + O2 = pyridoxal 5'-phosphate + H2O2</text>
        <dbReference type="Rhea" id="RHEA:15149"/>
        <dbReference type="ChEBI" id="CHEBI:15379"/>
        <dbReference type="ChEBI" id="CHEBI:16240"/>
        <dbReference type="ChEBI" id="CHEBI:58589"/>
        <dbReference type="ChEBI" id="CHEBI:597326"/>
        <dbReference type="EC" id="1.4.3.5"/>
    </reaction>
</comment>
<dbReference type="UniPathway" id="UPA01068">
    <property type="reaction ID" value="UER00304"/>
</dbReference>
<dbReference type="HAMAP" id="MF_01629">
    <property type="entry name" value="PdxH"/>
    <property type="match status" value="1"/>
</dbReference>
<accession>A0A2S7SX50</accession>
<dbReference type="RefSeq" id="WP_105038193.1">
    <property type="nucleotide sequence ID" value="NZ_PPSL01000002.1"/>
</dbReference>
<comment type="cofactor">
    <cofactor evidence="9 11">
        <name>FMN</name>
        <dbReference type="ChEBI" id="CHEBI:58210"/>
    </cofactor>
    <text evidence="9 11">Binds 1 FMN per subunit.</text>
</comment>
<feature type="domain" description="Pyridoxine 5'-phosphate oxidase dimerisation C-terminal" evidence="13">
    <location>
        <begin position="176"/>
        <end position="217"/>
    </location>
</feature>
<dbReference type="Pfam" id="PF01243">
    <property type="entry name" value="PNPOx_N"/>
    <property type="match status" value="1"/>
</dbReference>
<dbReference type="InterPro" id="IPR019740">
    <property type="entry name" value="Pyridox_Oxase_CS"/>
</dbReference>
<dbReference type="EC" id="1.4.3.5" evidence="9"/>
<feature type="binding site" evidence="9 10">
    <location>
        <position position="135"/>
    </location>
    <ligand>
        <name>substrate</name>
    </ligand>
</feature>
<feature type="binding site" evidence="9 11">
    <location>
        <begin position="144"/>
        <end position="145"/>
    </location>
    <ligand>
        <name>FMN</name>
        <dbReference type="ChEBI" id="CHEBI:58210"/>
    </ligand>
</feature>
<dbReference type="EMBL" id="PPSL01000002">
    <property type="protein sequence ID" value="PQJ11314.1"/>
    <property type="molecule type" value="Genomic_DNA"/>
</dbReference>
<evidence type="ECO:0000256" key="2">
    <source>
        <dbReference type="ARBA" id="ARBA00005037"/>
    </source>
</evidence>
<gene>
    <name evidence="9 14" type="primary">pdxH</name>
    <name evidence="14" type="ORF">CJD36_005800</name>
</gene>
<evidence type="ECO:0000256" key="8">
    <source>
        <dbReference type="ARBA" id="ARBA00023096"/>
    </source>
</evidence>
<dbReference type="Gene3D" id="2.30.110.10">
    <property type="entry name" value="Electron Transport, Fmn-binding Protein, Chain A"/>
    <property type="match status" value="1"/>
</dbReference>
<organism evidence="14 15">
    <name type="scientific">Flavipsychrobacter stenotrophus</name>
    <dbReference type="NCBI Taxonomy" id="2077091"/>
    <lineage>
        <taxon>Bacteria</taxon>
        <taxon>Pseudomonadati</taxon>
        <taxon>Bacteroidota</taxon>
        <taxon>Chitinophagia</taxon>
        <taxon>Chitinophagales</taxon>
        <taxon>Chitinophagaceae</taxon>
        <taxon>Flavipsychrobacter</taxon>
    </lineage>
</organism>
<evidence type="ECO:0000313" key="14">
    <source>
        <dbReference type="EMBL" id="PQJ11314.1"/>
    </source>
</evidence>
<dbReference type="PROSITE" id="PS01064">
    <property type="entry name" value="PYRIDOX_OXIDASE"/>
    <property type="match status" value="1"/>
</dbReference>
<dbReference type="FunFam" id="2.30.110.10:FF:000005">
    <property type="entry name" value="NAD(P)H-hydrate epimerase"/>
    <property type="match status" value="1"/>
</dbReference>
<dbReference type="InterPro" id="IPR019576">
    <property type="entry name" value="Pyridoxamine_oxidase_dimer_C"/>
</dbReference>
<feature type="binding site" evidence="9 10">
    <location>
        <position position="70"/>
    </location>
    <ligand>
        <name>substrate</name>
    </ligand>
</feature>
<comment type="similarity">
    <text evidence="3 9">Belongs to the pyridoxamine 5'-phosphate oxidase family.</text>
</comment>
<evidence type="ECO:0000256" key="1">
    <source>
        <dbReference type="ARBA" id="ARBA00004738"/>
    </source>
</evidence>
<reference evidence="14 15" key="1">
    <citation type="submission" date="2018-01" db="EMBL/GenBank/DDBJ databases">
        <title>A novel member of the phylum Bacteroidetes isolated from glacier ice.</title>
        <authorList>
            <person name="Liu Q."/>
            <person name="Xin Y.-H."/>
        </authorList>
    </citation>
    <scope>NUCLEOTIDE SEQUENCE [LARGE SCALE GENOMIC DNA]</scope>
    <source>
        <strain evidence="14 15">RB1R16</strain>
    </source>
</reference>
<dbReference type="GO" id="GO:0010181">
    <property type="term" value="F:FMN binding"/>
    <property type="evidence" value="ECO:0007669"/>
    <property type="project" value="UniProtKB-UniRule"/>
</dbReference>
<sequence>MSASTTHIAHIRQDYTLAALDESITGNDPLAFFHRWFGEAQTAQISEVNAMTLATVSAEGKPHARIVLLKGVEHNGFIFFTNYDSNKGRQIASHDSAALLFFWKELERQVRVEGKIRKISAEESDQYFHSRPAGSRIGAWSSPQSEVISDRSVLDKNYQDYEAKFADTTIPRPPHWGGYIVEPTQIEFWQGRSSRMHDRILFTRSENDTWVKARLAP</sequence>
<evidence type="ECO:0000259" key="13">
    <source>
        <dbReference type="Pfam" id="PF10590"/>
    </source>
</evidence>
<dbReference type="NCBIfam" id="NF004231">
    <property type="entry name" value="PRK05679.1"/>
    <property type="match status" value="1"/>
</dbReference>
<comment type="caution">
    <text evidence="14">The sequence shown here is derived from an EMBL/GenBank/DDBJ whole genome shotgun (WGS) entry which is preliminary data.</text>
</comment>
<evidence type="ECO:0000256" key="10">
    <source>
        <dbReference type="PIRSR" id="PIRSR000190-1"/>
    </source>
</evidence>
<dbReference type="InterPro" id="IPR000659">
    <property type="entry name" value="Pyridox_Oxase"/>
</dbReference>
<feature type="binding site" evidence="9 11">
    <location>
        <position position="87"/>
    </location>
    <ligand>
        <name>FMN</name>
        <dbReference type="ChEBI" id="CHEBI:58210"/>
    </ligand>
</feature>
<keyword evidence="7 9" id="KW-0560">Oxidoreductase</keyword>
<evidence type="ECO:0000256" key="11">
    <source>
        <dbReference type="PIRSR" id="PIRSR000190-2"/>
    </source>
</evidence>
<comment type="caution">
    <text evidence="9">Lacks conserved residue(s) required for the propagation of feature annotation.</text>
</comment>
<feature type="binding site" evidence="9 10">
    <location>
        <begin position="195"/>
        <end position="197"/>
    </location>
    <ligand>
        <name>substrate</name>
    </ligand>
</feature>
<evidence type="ECO:0000313" key="15">
    <source>
        <dbReference type="Proteomes" id="UP000239872"/>
    </source>
</evidence>
<dbReference type="InterPro" id="IPR012349">
    <property type="entry name" value="Split_barrel_FMN-bd"/>
</dbReference>